<sequence>MQLSANIDACGSHAKFTGQHAAHQNQNKNSSRVIESSKGLTDFAKTKIRTGMGSMLIRSLIAGVMKKDLRVRLSLLPLLQEQITSLPHLLDPTCLQIKSESTLEVISENQSELDTTLPQIKDALNNLRSKSDPLVESSEREDDGHLEDFKGFRMISLDNCFRGLLHATTSLFEQSQKLI</sequence>
<evidence type="ECO:0000313" key="2">
    <source>
        <dbReference type="Proteomes" id="UP000238274"/>
    </source>
</evidence>
<evidence type="ECO:0000313" key="1">
    <source>
        <dbReference type="EMBL" id="POW20470.1"/>
    </source>
</evidence>
<reference evidence="1 2" key="1">
    <citation type="submission" date="2017-12" db="EMBL/GenBank/DDBJ databases">
        <title>Gene loss provides genomic basis for host adaptation in cereal stripe rust fungi.</title>
        <authorList>
            <person name="Xia C."/>
        </authorList>
    </citation>
    <scope>NUCLEOTIDE SEQUENCE [LARGE SCALE GENOMIC DNA]</scope>
    <source>
        <strain evidence="1 2">93TX-2</strain>
    </source>
</reference>
<dbReference type="VEuPathDB" id="FungiDB:PSHT_03540"/>
<gene>
    <name evidence="1" type="ORF">PSHT_03540</name>
</gene>
<organism evidence="1 2">
    <name type="scientific">Puccinia striiformis</name>
    <dbReference type="NCBI Taxonomy" id="27350"/>
    <lineage>
        <taxon>Eukaryota</taxon>
        <taxon>Fungi</taxon>
        <taxon>Dikarya</taxon>
        <taxon>Basidiomycota</taxon>
        <taxon>Pucciniomycotina</taxon>
        <taxon>Pucciniomycetes</taxon>
        <taxon>Pucciniales</taxon>
        <taxon>Pucciniaceae</taxon>
        <taxon>Puccinia</taxon>
    </lineage>
</organism>
<keyword evidence="2" id="KW-1185">Reference proteome</keyword>
<reference evidence="2" key="3">
    <citation type="journal article" date="2018" name="Mol. Plant Microbe Interact.">
        <title>Genome sequence resources for the wheat stripe rust pathogen (Puccinia striiformis f. sp. tritici) and the barley stripe rust pathogen (Puccinia striiformis f. sp. hordei).</title>
        <authorList>
            <person name="Xia C."/>
            <person name="Wang M."/>
            <person name="Yin C."/>
            <person name="Cornejo O.E."/>
            <person name="Hulbert S.H."/>
            <person name="Chen X."/>
        </authorList>
    </citation>
    <scope>NUCLEOTIDE SEQUENCE [LARGE SCALE GENOMIC DNA]</scope>
    <source>
        <strain evidence="2">93TX-2</strain>
    </source>
</reference>
<accession>A0A2S4WFA1</accession>
<dbReference type="PANTHER" id="PTHR33069">
    <property type="entry name" value="CHROMOSOME 7, WHOLE GENOME SHOTGUN SEQUENCE-RELATED"/>
    <property type="match status" value="1"/>
</dbReference>
<proteinExistence type="predicted"/>
<reference evidence="2" key="2">
    <citation type="journal article" date="2018" name="BMC Genomics">
        <title>Genomic insights into host adaptation between the wheat stripe rust pathogen (Puccinia striiformis f. sp. tritici) and the barley stripe rust pathogen (Puccinia striiformis f. sp. hordei).</title>
        <authorList>
            <person name="Xia C."/>
            <person name="Wang M."/>
            <person name="Yin C."/>
            <person name="Cornejo O.E."/>
            <person name="Hulbert S.H."/>
            <person name="Chen X."/>
        </authorList>
    </citation>
    <scope>NUCLEOTIDE SEQUENCE [LARGE SCALE GENOMIC DNA]</scope>
    <source>
        <strain evidence="2">93TX-2</strain>
    </source>
</reference>
<dbReference type="PANTHER" id="PTHR33069:SF3">
    <property type="entry name" value="DYNEIN HEAVY CHAIN TAIL DOMAIN-CONTAINING PROTEIN"/>
    <property type="match status" value="1"/>
</dbReference>
<protein>
    <submittedName>
        <fullName evidence="1">Uncharacterized protein</fullName>
    </submittedName>
</protein>
<dbReference type="AlphaFoldDB" id="A0A2S4WFA1"/>
<dbReference type="EMBL" id="PKSM01000033">
    <property type="protein sequence ID" value="POW20470.1"/>
    <property type="molecule type" value="Genomic_DNA"/>
</dbReference>
<name>A0A2S4WFA1_9BASI</name>
<comment type="caution">
    <text evidence="1">The sequence shown here is derived from an EMBL/GenBank/DDBJ whole genome shotgun (WGS) entry which is preliminary data.</text>
</comment>
<dbReference type="Proteomes" id="UP000238274">
    <property type="component" value="Unassembled WGS sequence"/>
</dbReference>